<dbReference type="GO" id="GO:0034475">
    <property type="term" value="P:U4 snRNA 3'-end processing"/>
    <property type="evidence" value="ECO:0007669"/>
    <property type="project" value="TreeGrafter"/>
</dbReference>
<dbReference type="InterPro" id="IPR001247">
    <property type="entry name" value="ExoRNase_PH_dom1"/>
</dbReference>
<dbReference type="VEuPathDB" id="PiroplasmaDB:TA06285"/>
<dbReference type="PANTHER" id="PTHR11097">
    <property type="entry name" value="EXOSOME COMPLEX EXONUCLEASE RIBOSOMAL RNA PROCESSING PROTEIN"/>
    <property type="match status" value="1"/>
</dbReference>
<dbReference type="GO" id="GO:0016075">
    <property type="term" value="P:rRNA catabolic process"/>
    <property type="evidence" value="ECO:0007669"/>
    <property type="project" value="TreeGrafter"/>
</dbReference>
<evidence type="ECO:0000256" key="2">
    <source>
        <dbReference type="ARBA" id="ARBA00004604"/>
    </source>
</evidence>
<dbReference type="GO" id="GO:0071028">
    <property type="term" value="P:nuclear mRNA surveillance"/>
    <property type="evidence" value="ECO:0007669"/>
    <property type="project" value="TreeGrafter"/>
</dbReference>
<evidence type="ECO:0000256" key="6">
    <source>
        <dbReference type="ARBA" id="ARBA00042523"/>
    </source>
</evidence>
<dbReference type="InterPro" id="IPR020568">
    <property type="entry name" value="Ribosomal_Su5_D2-typ_SF"/>
</dbReference>
<evidence type="ECO:0000259" key="8">
    <source>
        <dbReference type="Pfam" id="PF03725"/>
    </source>
</evidence>
<feature type="domain" description="Exoribonuclease phosphorolytic" evidence="7">
    <location>
        <begin position="22"/>
        <end position="153"/>
    </location>
</feature>
<dbReference type="InterPro" id="IPR015847">
    <property type="entry name" value="ExoRNase_PH_dom2"/>
</dbReference>
<keyword evidence="5" id="KW-0271">Exosome</keyword>
<dbReference type="GO" id="GO:0034476">
    <property type="term" value="P:U5 snRNA 3'-end processing"/>
    <property type="evidence" value="ECO:0007669"/>
    <property type="project" value="TreeGrafter"/>
</dbReference>
<evidence type="ECO:0000313" key="9">
    <source>
        <dbReference type="EMBL" id="SVP89040.1"/>
    </source>
</evidence>
<accession>A0A3B0MYW1</accession>
<dbReference type="GO" id="GO:0000177">
    <property type="term" value="C:cytoplasmic exosome (RNase complex)"/>
    <property type="evidence" value="ECO:0007669"/>
    <property type="project" value="TreeGrafter"/>
</dbReference>
<dbReference type="EMBL" id="UIVT01000001">
    <property type="protein sequence ID" value="SVP89040.1"/>
    <property type="molecule type" value="Genomic_DNA"/>
</dbReference>
<evidence type="ECO:0000256" key="3">
    <source>
        <dbReference type="ARBA" id="ARBA00006678"/>
    </source>
</evidence>
<comment type="subcellular location">
    <subcellularLocation>
        <location evidence="1">Cytoplasm</location>
    </subcellularLocation>
    <subcellularLocation>
        <location evidence="2">Nucleus</location>
        <location evidence="2">Nucleolus</location>
    </subcellularLocation>
</comment>
<dbReference type="GO" id="GO:0000467">
    <property type="term" value="P:exonucleolytic trimming to generate mature 3'-end of 5.8S rRNA from tricistronic rRNA transcript (SSU-rRNA, 5.8S rRNA, LSU-rRNA)"/>
    <property type="evidence" value="ECO:0007669"/>
    <property type="project" value="TreeGrafter"/>
</dbReference>
<dbReference type="InterPro" id="IPR036345">
    <property type="entry name" value="ExoRNase_PH_dom2_sf"/>
</dbReference>
<dbReference type="InterPro" id="IPR027408">
    <property type="entry name" value="PNPase/RNase_PH_dom_sf"/>
</dbReference>
<name>A0A3B0MYW1_THEAN</name>
<dbReference type="EMBL" id="UIVS01000001">
    <property type="protein sequence ID" value="SVP90182.1"/>
    <property type="molecule type" value="Genomic_DNA"/>
</dbReference>
<feature type="domain" description="Exoribonuclease phosphorolytic" evidence="8">
    <location>
        <begin position="191"/>
        <end position="233"/>
    </location>
</feature>
<dbReference type="SUPFAM" id="SSF54211">
    <property type="entry name" value="Ribosomal protein S5 domain 2-like"/>
    <property type="match status" value="1"/>
</dbReference>
<comment type="similarity">
    <text evidence="3">Belongs to the RNase PH family.</text>
</comment>
<gene>
    <name evidence="9" type="ORF">TAT_000089300</name>
    <name evidence="10" type="ORF">TAV_000088700</name>
</gene>
<dbReference type="Pfam" id="PF01138">
    <property type="entry name" value="RNase_PH"/>
    <property type="match status" value="1"/>
</dbReference>
<evidence type="ECO:0000256" key="4">
    <source>
        <dbReference type="ARBA" id="ARBA00022490"/>
    </source>
</evidence>
<protein>
    <recommendedName>
        <fullName evidence="6">Ribosomal RNA-processing protein 42</fullName>
    </recommendedName>
</protein>
<sequence>MDFVKSAISSNLRLDGRKFEQLYSLNIIPNISSIAHGSSQVTFGDNIVQTTVNFSIVSPEDSTPDEGIIDLTITGTNIFENSELSQRNYEILCNILYDLEFQHGFLDLKSLCILPGQLCWNIRIHSTVVKRGGCVIDALSIGVLSSLMCSDVPDVEVMFRDELESYQRSNLQLKLSLEKNKIISHLVERFPLITSVGKVSKNYLWGMTREEELCSDGTMSVAVDKTGKCLSVKANGSCFGLNCIQNLINTSTEITLDNFNKLNQFISA</sequence>
<dbReference type="SUPFAM" id="SSF55666">
    <property type="entry name" value="Ribonuclease PH domain 2-like"/>
    <property type="match status" value="1"/>
</dbReference>
<organism evidence="9">
    <name type="scientific">Theileria annulata</name>
    <dbReference type="NCBI Taxonomy" id="5874"/>
    <lineage>
        <taxon>Eukaryota</taxon>
        <taxon>Sar</taxon>
        <taxon>Alveolata</taxon>
        <taxon>Apicomplexa</taxon>
        <taxon>Aconoidasida</taxon>
        <taxon>Piroplasmida</taxon>
        <taxon>Theileriidae</taxon>
        <taxon>Theileria</taxon>
    </lineage>
</organism>
<dbReference type="GO" id="GO:0071038">
    <property type="term" value="P:TRAMP-dependent tRNA surveillance pathway"/>
    <property type="evidence" value="ECO:0007669"/>
    <property type="project" value="TreeGrafter"/>
</dbReference>
<dbReference type="GO" id="GO:0034473">
    <property type="term" value="P:U1 snRNA 3'-end processing"/>
    <property type="evidence" value="ECO:0007669"/>
    <property type="project" value="TreeGrafter"/>
</dbReference>
<proteinExistence type="inferred from homology"/>
<dbReference type="PANTHER" id="PTHR11097:SF8">
    <property type="entry name" value="EXOSOME COMPLEX COMPONENT RRP42"/>
    <property type="match status" value="1"/>
</dbReference>
<keyword evidence="4" id="KW-0963">Cytoplasm</keyword>
<dbReference type="Gene3D" id="3.30.230.70">
    <property type="entry name" value="GHMP Kinase, N-terminal domain"/>
    <property type="match status" value="1"/>
</dbReference>
<dbReference type="InterPro" id="IPR050590">
    <property type="entry name" value="Exosome_comp_Rrp42_subfam"/>
</dbReference>
<dbReference type="GO" id="GO:0071035">
    <property type="term" value="P:nuclear polyadenylation-dependent rRNA catabolic process"/>
    <property type="evidence" value="ECO:0007669"/>
    <property type="project" value="TreeGrafter"/>
</dbReference>
<dbReference type="GO" id="GO:0035925">
    <property type="term" value="F:mRNA 3'-UTR AU-rich region binding"/>
    <property type="evidence" value="ECO:0007669"/>
    <property type="project" value="TreeGrafter"/>
</dbReference>
<reference evidence="9" key="1">
    <citation type="submission" date="2018-07" db="EMBL/GenBank/DDBJ databases">
        <authorList>
            <person name="Quirk P.G."/>
            <person name="Krulwich T.A."/>
        </authorList>
    </citation>
    <scope>NUCLEOTIDE SEQUENCE</scope>
    <source>
        <strain evidence="9">Anand</strain>
    </source>
</reference>
<evidence type="ECO:0000256" key="5">
    <source>
        <dbReference type="ARBA" id="ARBA00022835"/>
    </source>
</evidence>
<dbReference type="Pfam" id="PF03725">
    <property type="entry name" value="RNase_PH_C"/>
    <property type="match status" value="1"/>
</dbReference>
<evidence type="ECO:0000259" key="7">
    <source>
        <dbReference type="Pfam" id="PF01138"/>
    </source>
</evidence>
<dbReference type="AlphaFoldDB" id="A0A3B0MYW1"/>
<evidence type="ECO:0000313" key="10">
    <source>
        <dbReference type="EMBL" id="SVP90182.1"/>
    </source>
</evidence>
<dbReference type="GO" id="GO:0005730">
    <property type="term" value="C:nucleolus"/>
    <property type="evidence" value="ECO:0007669"/>
    <property type="project" value="UniProtKB-SubCell"/>
</dbReference>
<dbReference type="GO" id="GO:0000176">
    <property type="term" value="C:nuclear exosome (RNase complex)"/>
    <property type="evidence" value="ECO:0007669"/>
    <property type="project" value="TreeGrafter"/>
</dbReference>
<evidence type="ECO:0000256" key="1">
    <source>
        <dbReference type="ARBA" id="ARBA00004496"/>
    </source>
</evidence>